<gene>
    <name evidence="2" type="ORF">FOXG_18447</name>
</gene>
<proteinExistence type="predicted"/>
<keyword evidence="1" id="KW-1133">Transmembrane helix</keyword>
<evidence type="ECO:0000313" key="3">
    <source>
        <dbReference type="Proteomes" id="UP000009097"/>
    </source>
</evidence>
<dbReference type="Proteomes" id="UP000009097">
    <property type="component" value="Unassembled WGS sequence"/>
</dbReference>
<organism evidence="2 3">
    <name type="scientific">Fusarium oxysporum f. sp. lycopersici (strain 4287 / CBS 123668 / FGSC 9935 / NRRL 34936)</name>
    <name type="common">Fusarium vascular wilt of tomato</name>
    <dbReference type="NCBI Taxonomy" id="426428"/>
    <lineage>
        <taxon>Eukaryota</taxon>
        <taxon>Fungi</taxon>
        <taxon>Dikarya</taxon>
        <taxon>Ascomycota</taxon>
        <taxon>Pezizomycotina</taxon>
        <taxon>Sordariomycetes</taxon>
        <taxon>Hypocreomycetidae</taxon>
        <taxon>Hypocreales</taxon>
        <taxon>Nectriaceae</taxon>
        <taxon>Fusarium</taxon>
        <taxon>Fusarium oxysporum species complex</taxon>
    </lineage>
</organism>
<dbReference type="VEuPathDB" id="FungiDB:FOXG_18447"/>
<dbReference type="AlphaFoldDB" id="A0A0J9UHS4"/>
<evidence type="ECO:0000256" key="1">
    <source>
        <dbReference type="SAM" id="Phobius"/>
    </source>
</evidence>
<feature type="transmembrane region" description="Helical" evidence="1">
    <location>
        <begin position="62"/>
        <end position="81"/>
    </location>
</feature>
<dbReference type="RefSeq" id="XP_018236730.1">
    <property type="nucleotide sequence ID" value="XM_018398527.1"/>
</dbReference>
<reference evidence="2" key="2">
    <citation type="journal article" date="2010" name="Nature">
        <title>Comparative genomics reveals mobile pathogenicity chromosomes in Fusarium.</title>
        <authorList>
            <person name="Ma L.J."/>
            <person name="van der Does H.C."/>
            <person name="Borkovich K.A."/>
            <person name="Coleman J.J."/>
            <person name="Daboussi M.J."/>
            <person name="Di Pietro A."/>
            <person name="Dufresne M."/>
            <person name="Freitag M."/>
            <person name="Grabherr M."/>
            <person name="Henrissat B."/>
            <person name="Houterman P.M."/>
            <person name="Kang S."/>
            <person name="Shim W.B."/>
            <person name="Woloshuk C."/>
            <person name="Xie X."/>
            <person name="Xu J.R."/>
            <person name="Antoniw J."/>
            <person name="Baker S.E."/>
            <person name="Bluhm B.H."/>
            <person name="Breakspear A."/>
            <person name="Brown D.W."/>
            <person name="Butchko R.A."/>
            <person name="Chapman S."/>
            <person name="Coulson R."/>
            <person name="Coutinho P.M."/>
            <person name="Danchin E.G."/>
            <person name="Diener A."/>
            <person name="Gale L.R."/>
            <person name="Gardiner D.M."/>
            <person name="Goff S."/>
            <person name="Hammond-Kosack K.E."/>
            <person name="Hilburn K."/>
            <person name="Hua-Van A."/>
            <person name="Jonkers W."/>
            <person name="Kazan K."/>
            <person name="Kodira C.D."/>
            <person name="Koehrsen M."/>
            <person name="Kumar L."/>
            <person name="Lee Y.H."/>
            <person name="Li L."/>
            <person name="Manners J.M."/>
            <person name="Miranda-Saavedra D."/>
            <person name="Mukherjee M."/>
            <person name="Park G."/>
            <person name="Park J."/>
            <person name="Park S.Y."/>
            <person name="Proctor R.H."/>
            <person name="Regev A."/>
            <person name="Ruiz-Roldan M.C."/>
            <person name="Sain D."/>
            <person name="Sakthikumar S."/>
            <person name="Sykes S."/>
            <person name="Schwartz D.C."/>
            <person name="Turgeon B.G."/>
            <person name="Wapinski I."/>
            <person name="Yoder O."/>
            <person name="Young S."/>
            <person name="Zeng Q."/>
            <person name="Zhou S."/>
            <person name="Galagan J."/>
            <person name="Cuomo C.A."/>
            <person name="Kistler H.C."/>
            <person name="Rep M."/>
        </authorList>
    </citation>
    <scope>NUCLEOTIDE SEQUENCE [LARGE SCALE GENOMIC DNA]</scope>
    <source>
        <strain evidence="2">4287</strain>
    </source>
</reference>
<sequence length="104" mass="11962">MFKCYEVVPLGNLPAVILEVVDRTIRMINCEWCYGHCAATWCSGYVTLLTGFGFYVKTQYSLRATTIYMPIVIIRLYLAILSHQPSLTPHIILNLITWLTYPFP</sequence>
<dbReference type="KEGG" id="fox:FOXG_18447"/>
<name>A0A0J9UHS4_FUSO4</name>
<reference evidence="2" key="1">
    <citation type="submission" date="2007-04" db="EMBL/GenBank/DDBJ databases">
        <authorList>
            <consortium name="The Broad Institute Genome Sequencing Platform"/>
            <person name="Birren B."/>
            <person name="Lander E."/>
            <person name="Galagan J."/>
            <person name="Nusbaum C."/>
            <person name="Devon K."/>
            <person name="Ma L.-J."/>
            <person name="Jaffe D."/>
            <person name="Butler J."/>
            <person name="Alvarez P."/>
            <person name="Gnerre S."/>
            <person name="Grabherr M."/>
            <person name="Kleber M."/>
            <person name="Mauceli E."/>
            <person name="Brockman W."/>
            <person name="MacCallum I.A."/>
            <person name="Young S."/>
            <person name="LaButti K."/>
            <person name="DeCaprio D."/>
            <person name="Crawford M."/>
            <person name="Koehrsen M."/>
            <person name="Engels R."/>
            <person name="Montgomery P."/>
            <person name="Pearson M."/>
            <person name="Howarth C."/>
            <person name="Larson L."/>
            <person name="White J."/>
            <person name="O'Leary S."/>
            <person name="Kodira C."/>
            <person name="Zeng Q."/>
            <person name="Yandava C."/>
            <person name="Alvarado L."/>
            <person name="Kistler C."/>
            <person name="Shim W.-B."/>
            <person name="Kang S."/>
            <person name="Woloshuk C."/>
        </authorList>
    </citation>
    <scope>NUCLEOTIDE SEQUENCE</scope>
    <source>
        <strain evidence="2">4287</strain>
    </source>
</reference>
<accession>A0A0J9UHS4</accession>
<dbReference type="GeneID" id="28959153"/>
<feature type="transmembrane region" description="Helical" evidence="1">
    <location>
        <begin position="33"/>
        <end position="56"/>
    </location>
</feature>
<evidence type="ECO:0000313" key="2">
    <source>
        <dbReference type="EMBL" id="KNA98684.1"/>
    </source>
</evidence>
<dbReference type="EMBL" id="DS231698">
    <property type="protein sequence ID" value="KNA98684.1"/>
    <property type="molecule type" value="Genomic_DNA"/>
</dbReference>
<protein>
    <submittedName>
        <fullName evidence="2">Uncharacterized protein</fullName>
    </submittedName>
</protein>
<keyword evidence="1" id="KW-0812">Transmembrane</keyword>
<keyword evidence="1" id="KW-0472">Membrane</keyword>